<feature type="compositionally biased region" description="Low complexity" evidence="1">
    <location>
        <begin position="180"/>
        <end position="195"/>
    </location>
</feature>
<evidence type="ECO:0000256" key="1">
    <source>
        <dbReference type="SAM" id="MobiDB-lite"/>
    </source>
</evidence>
<feature type="compositionally biased region" description="Polar residues" evidence="1">
    <location>
        <begin position="161"/>
        <end position="171"/>
    </location>
</feature>
<keyword evidence="3" id="KW-1185">Reference proteome</keyword>
<dbReference type="EMBL" id="ML210551">
    <property type="protein sequence ID" value="TFK17202.1"/>
    <property type="molecule type" value="Genomic_DNA"/>
</dbReference>
<name>A0A5C3KBH1_COPMA</name>
<evidence type="ECO:0000313" key="3">
    <source>
        <dbReference type="Proteomes" id="UP000307440"/>
    </source>
</evidence>
<reference evidence="2 3" key="1">
    <citation type="journal article" date="2019" name="Nat. Ecol. Evol.">
        <title>Megaphylogeny resolves global patterns of mushroom evolution.</title>
        <authorList>
            <person name="Varga T."/>
            <person name="Krizsan K."/>
            <person name="Foldi C."/>
            <person name="Dima B."/>
            <person name="Sanchez-Garcia M."/>
            <person name="Sanchez-Ramirez S."/>
            <person name="Szollosi G.J."/>
            <person name="Szarkandi J.G."/>
            <person name="Papp V."/>
            <person name="Albert L."/>
            <person name="Andreopoulos W."/>
            <person name="Angelini C."/>
            <person name="Antonin V."/>
            <person name="Barry K.W."/>
            <person name="Bougher N.L."/>
            <person name="Buchanan P."/>
            <person name="Buyck B."/>
            <person name="Bense V."/>
            <person name="Catcheside P."/>
            <person name="Chovatia M."/>
            <person name="Cooper J."/>
            <person name="Damon W."/>
            <person name="Desjardin D."/>
            <person name="Finy P."/>
            <person name="Geml J."/>
            <person name="Haridas S."/>
            <person name="Hughes K."/>
            <person name="Justo A."/>
            <person name="Karasinski D."/>
            <person name="Kautmanova I."/>
            <person name="Kiss B."/>
            <person name="Kocsube S."/>
            <person name="Kotiranta H."/>
            <person name="LaButti K.M."/>
            <person name="Lechner B.E."/>
            <person name="Liimatainen K."/>
            <person name="Lipzen A."/>
            <person name="Lukacs Z."/>
            <person name="Mihaltcheva S."/>
            <person name="Morgado L.N."/>
            <person name="Niskanen T."/>
            <person name="Noordeloos M.E."/>
            <person name="Ohm R.A."/>
            <person name="Ortiz-Santana B."/>
            <person name="Ovrebo C."/>
            <person name="Racz N."/>
            <person name="Riley R."/>
            <person name="Savchenko A."/>
            <person name="Shiryaev A."/>
            <person name="Soop K."/>
            <person name="Spirin V."/>
            <person name="Szebenyi C."/>
            <person name="Tomsovsky M."/>
            <person name="Tulloss R.E."/>
            <person name="Uehling J."/>
            <person name="Grigoriev I.V."/>
            <person name="Vagvolgyi C."/>
            <person name="Papp T."/>
            <person name="Martin F.M."/>
            <person name="Miettinen O."/>
            <person name="Hibbett D.S."/>
            <person name="Nagy L.G."/>
        </authorList>
    </citation>
    <scope>NUCLEOTIDE SEQUENCE [LARGE SCALE GENOMIC DNA]</scope>
    <source>
        <strain evidence="2 3">CBS 121175</strain>
    </source>
</reference>
<accession>A0A5C3KBH1</accession>
<organism evidence="2 3">
    <name type="scientific">Coprinopsis marcescibilis</name>
    <name type="common">Agaric fungus</name>
    <name type="synonym">Psathyrella marcescibilis</name>
    <dbReference type="NCBI Taxonomy" id="230819"/>
    <lineage>
        <taxon>Eukaryota</taxon>
        <taxon>Fungi</taxon>
        <taxon>Dikarya</taxon>
        <taxon>Basidiomycota</taxon>
        <taxon>Agaricomycotina</taxon>
        <taxon>Agaricomycetes</taxon>
        <taxon>Agaricomycetidae</taxon>
        <taxon>Agaricales</taxon>
        <taxon>Agaricineae</taxon>
        <taxon>Psathyrellaceae</taxon>
        <taxon>Coprinopsis</taxon>
    </lineage>
</organism>
<evidence type="ECO:0000313" key="2">
    <source>
        <dbReference type="EMBL" id="TFK17202.1"/>
    </source>
</evidence>
<protein>
    <submittedName>
        <fullName evidence="2">Uncharacterized protein</fullName>
    </submittedName>
</protein>
<feature type="region of interest" description="Disordered" evidence="1">
    <location>
        <begin position="161"/>
        <end position="195"/>
    </location>
</feature>
<dbReference type="Proteomes" id="UP000307440">
    <property type="component" value="Unassembled WGS sequence"/>
</dbReference>
<proteinExistence type="predicted"/>
<sequence length="195" mass="21958">MVTSLTSWTESVVPIKSSHDMWFFFLGDSGLLFLSTTSINMNTPYITSGFAVTVVDFIRIMALIPAVRALMAQYCQPKNSILVQAGAVYRLWKSTQPERFENLMSEKCTRLGAEFVWRVKVVKECIKDEAHSVRSQRQLRNEYLELPLCIVSSRKRRKATVGQQGELTTQRASKEDRKVASGWALSASSANSAKL</sequence>
<dbReference type="AlphaFoldDB" id="A0A5C3KBH1"/>
<gene>
    <name evidence="2" type="ORF">FA15DRAFT_661622</name>
</gene>